<dbReference type="InterPro" id="IPR046230">
    <property type="entry name" value="DUF6263"/>
</dbReference>
<dbReference type="EMBL" id="JADEWL010000175">
    <property type="protein sequence ID" value="MBE9216519.1"/>
    <property type="molecule type" value="Genomic_DNA"/>
</dbReference>
<organism evidence="1 2">
    <name type="scientific">Plectonema cf. radiosum LEGE 06105</name>
    <dbReference type="NCBI Taxonomy" id="945769"/>
    <lineage>
        <taxon>Bacteria</taxon>
        <taxon>Bacillati</taxon>
        <taxon>Cyanobacteriota</taxon>
        <taxon>Cyanophyceae</taxon>
        <taxon>Oscillatoriophycideae</taxon>
        <taxon>Oscillatoriales</taxon>
        <taxon>Microcoleaceae</taxon>
        <taxon>Plectonema</taxon>
    </lineage>
</organism>
<evidence type="ECO:0000313" key="1">
    <source>
        <dbReference type="EMBL" id="MBE9216519.1"/>
    </source>
</evidence>
<reference evidence="1" key="1">
    <citation type="submission" date="2020-10" db="EMBL/GenBank/DDBJ databases">
        <authorList>
            <person name="Castelo-Branco R."/>
            <person name="Eusebio N."/>
            <person name="Adriana R."/>
            <person name="Vieira A."/>
            <person name="Brugerolle De Fraissinette N."/>
            <person name="Rezende De Castro R."/>
            <person name="Schneider M.P."/>
            <person name="Vasconcelos V."/>
            <person name="Leao P.N."/>
        </authorList>
    </citation>
    <scope>NUCLEOTIDE SEQUENCE</scope>
    <source>
        <strain evidence="1">LEGE 06105</strain>
    </source>
</reference>
<dbReference type="AlphaFoldDB" id="A0A8J7FFI8"/>
<accession>A0A8J7FFI8</accession>
<comment type="caution">
    <text evidence="1">The sequence shown here is derived from an EMBL/GenBank/DDBJ whole genome shotgun (WGS) entry which is preliminary data.</text>
</comment>
<evidence type="ECO:0000313" key="2">
    <source>
        <dbReference type="Proteomes" id="UP000620559"/>
    </source>
</evidence>
<name>A0A8J7FFI8_9CYAN</name>
<protein>
    <submittedName>
        <fullName evidence="1">Uncharacterized protein</fullName>
    </submittedName>
</protein>
<proteinExistence type="predicted"/>
<gene>
    <name evidence="1" type="ORF">IQ247_28320</name>
</gene>
<dbReference type="RefSeq" id="WP_193925124.1">
    <property type="nucleotide sequence ID" value="NZ_JADEWL010000175.1"/>
</dbReference>
<keyword evidence="2" id="KW-1185">Reference proteome</keyword>
<dbReference type="Pfam" id="PF19777">
    <property type="entry name" value="DUF6263"/>
    <property type="match status" value="1"/>
</dbReference>
<sequence length="327" mass="35761">MKKLFLASSIFFVIAGWGLEQNLTSVNAQPASVVIQTQKQSTKPTSVKLPQLKVVSTGTGKKEKLRFTPKVGTKQTVNVTLNKDTLMSIGDYKMPRAKLPAYIITLDSTVTKVEPNGDIHYDIAYSNVNIQGDAQTKPELIEVISKQIEQLENFTGSAVISSQGITKKIDYAIPAKVDVNIKFLVEQLSNSLQQLSSPVPQEAVGTGAKWQINSETDINGINLKQTTTYELVNIKDNVATLNVDLQQQEKSSQVIDYPGLPLDGILTLQSFKGNAKGKATIQLDKVMPVSSQLSLLADSQYIGKNVNTLEETLMTSQLTMDMNIQGK</sequence>
<dbReference type="Proteomes" id="UP000620559">
    <property type="component" value="Unassembled WGS sequence"/>
</dbReference>